<dbReference type="AlphaFoldDB" id="A0A921TBX1"/>
<evidence type="ECO:0000313" key="3">
    <source>
        <dbReference type="Proteomes" id="UP000698242"/>
    </source>
</evidence>
<feature type="non-terminal residue" evidence="2">
    <location>
        <position position="107"/>
    </location>
</feature>
<dbReference type="EMBL" id="APKE01000085">
    <property type="protein sequence ID" value="KAF0674371.1"/>
    <property type="molecule type" value="Genomic_DNA"/>
</dbReference>
<keyword evidence="1" id="KW-1133">Transmembrane helix</keyword>
<gene>
    <name evidence="2" type="ORF">PMES_03333</name>
</gene>
<keyword evidence="3" id="KW-1185">Reference proteome</keyword>
<keyword evidence="1" id="KW-0812">Transmembrane</keyword>
<evidence type="ECO:0000256" key="1">
    <source>
        <dbReference type="SAM" id="Phobius"/>
    </source>
</evidence>
<protein>
    <recommendedName>
        <fullName evidence="4">DUF2746 domain-containing protein</fullName>
    </recommendedName>
</protein>
<evidence type="ECO:0008006" key="4">
    <source>
        <dbReference type="Google" id="ProtNLM"/>
    </source>
</evidence>
<keyword evidence="1" id="KW-0472">Membrane</keyword>
<accession>A0A921TBX1</accession>
<proteinExistence type="predicted"/>
<evidence type="ECO:0000313" key="2">
    <source>
        <dbReference type="EMBL" id="KAF0674371.1"/>
    </source>
</evidence>
<organism evidence="2 3">
    <name type="scientific">Profundibacterium mesophilum KAUST100406-0324</name>
    <dbReference type="NCBI Taxonomy" id="1037889"/>
    <lineage>
        <taxon>Bacteria</taxon>
        <taxon>Pseudomonadati</taxon>
        <taxon>Pseudomonadota</taxon>
        <taxon>Alphaproteobacteria</taxon>
        <taxon>Rhodobacterales</taxon>
        <taxon>Roseobacteraceae</taxon>
        <taxon>Profundibacterium</taxon>
    </lineage>
</organism>
<reference evidence="2" key="1">
    <citation type="submission" date="2013-03" db="EMBL/GenBank/DDBJ databases">
        <title>Genome Sequence of the Profundibacterium mesophilum strain KAUST100406-0324T from Red Sea, a novel genus in the family Rhodobacteraceae.</title>
        <authorList>
            <person name="Essack M."/>
            <person name="Alam I."/>
            <person name="Lafi F."/>
            <person name="Alawi W."/>
            <person name="Kamanu F."/>
            <person name="Al-Suwailem A."/>
            <person name="Lee O.O."/>
            <person name="Xu Y."/>
            <person name="Bajic V."/>
            <person name="Qian P.-Y."/>
            <person name="Archer J."/>
        </authorList>
    </citation>
    <scope>NUCLEOTIDE SEQUENCE</scope>
    <source>
        <strain evidence="2">KAUST100406-0324</strain>
    </source>
</reference>
<comment type="caution">
    <text evidence="2">The sequence shown here is derived from an EMBL/GenBank/DDBJ whole genome shotgun (WGS) entry which is preliminary data.</text>
</comment>
<feature type="transmembrane region" description="Helical" evidence="1">
    <location>
        <begin position="13"/>
        <end position="32"/>
    </location>
</feature>
<dbReference type="Proteomes" id="UP000698242">
    <property type="component" value="Unassembled WGS sequence"/>
</dbReference>
<sequence length="107" mass="11426">MSWLEWATAGDKLVGLLIGLMGLLAAAARLFWGRVSSRVSEGVSGLAAGHSDIARRLSDVETDLNEMRGDMGRLRTRVGTIEARLDTLATSKEVSELSVAIARQTGV</sequence>
<name>A0A921TBX1_9RHOB</name>
<dbReference type="RefSeq" id="WP_159966771.1">
    <property type="nucleotide sequence ID" value="NZ_APKE01000085.1"/>
</dbReference>